<evidence type="ECO:0000259" key="2">
    <source>
        <dbReference type="Pfam" id="PF06452"/>
    </source>
</evidence>
<feature type="signal peptide" evidence="1">
    <location>
        <begin position="1"/>
        <end position="23"/>
    </location>
</feature>
<dbReference type="Gene3D" id="2.60.40.1190">
    <property type="match status" value="1"/>
</dbReference>
<evidence type="ECO:0000259" key="3">
    <source>
        <dbReference type="Pfam" id="PF19313"/>
    </source>
</evidence>
<comment type="caution">
    <text evidence="4">The sequence shown here is derived from an EMBL/GenBank/DDBJ whole genome shotgun (WGS) entry which is preliminary data.</text>
</comment>
<feature type="domain" description="DUF5916" evidence="3">
    <location>
        <begin position="259"/>
        <end position="333"/>
    </location>
</feature>
<dbReference type="Pfam" id="PF06452">
    <property type="entry name" value="CBM9_1"/>
    <property type="match status" value="1"/>
</dbReference>
<dbReference type="InterPro" id="IPR010502">
    <property type="entry name" value="Carb-bd_dom_fam9"/>
</dbReference>
<evidence type="ECO:0000256" key="1">
    <source>
        <dbReference type="SAM" id="SignalP"/>
    </source>
</evidence>
<dbReference type="CDD" id="cd09618">
    <property type="entry name" value="CBM9_like_2"/>
    <property type="match status" value="1"/>
</dbReference>
<dbReference type="GO" id="GO:0004553">
    <property type="term" value="F:hydrolase activity, hydrolyzing O-glycosyl compounds"/>
    <property type="evidence" value="ECO:0007669"/>
    <property type="project" value="InterPro"/>
</dbReference>
<evidence type="ECO:0000313" key="5">
    <source>
        <dbReference type="Proteomes" id="UP000023435"/>
    </source>
</evidence>
<organism evidence="4 5">
    <name type="scientific">Lysobacter capsici AZ78</name>
    <dbReference type="NCBI Taxonomy" id="1444315"/>
    <lineage>
        <taxon>Bacteria</taxon>
        <taxon>Pseudomonadati</taxon>
        <taxon>Pseudomonadota</taxon>
        <taxon>Gammaproteobacteria</taxon>
        <taxon>Lysobacterales</taxon>
        <taxon>Lysobacteraceae</taxon>
        <taxon>Lysobacter</taxon>
    </lineage>
</organism>
<dbReference type="AlphaFoldDB" id="A0A108UBE5"/>
<evidence type="ECO:0000313" key="4">
    <source>
        <dbReference type="EMBL" id="KWS06025.1"/>
    </source>
</evidence>
<keyword evidence="1" id="KW-0732">Signal</keyword>
<dbReference type="GO" id="GO:0016052">
    <property type="term" value="P:carbohydrate catabolic process"/>
    <property type="evidence" value="ECO:0007669"/>
    <property type="project" value="InterPro"/>
</dbReference>
<reference evidence="4 5" key="1">
    <citation type="journal article" date="2014" name="Genome Announc.">
        <title>Draft Genome Sequence of Lysobacter capsici AZ78, a Bacterium Antagonistic to Plant-Pathogenic Oomycetes.</title>
        <authorList>
            <person name="Puopolo G."/>
            <person name="Sonego P."/>
            <person name="Engelen K."/>
            <person name="Pertot I."/>
        </authorList>
    </citation>
    <scope>NUCLEOTIDE SEQUENCE [LARGE SCALE GENOMIC DNA]</scope>
    <source>
        <strain evidence="4 5">AZ78</strain>
    </source>
</reference>
<proteinExistence type="predicted"/>
<dbReference type="InterPro" id="IPR045670">
    <property type="entry name" value="DUF5916"/>
</dbReference>
<accession>A0A108UBE5</accession>
<dbReference type="Pfam" id="PF19313">
    <property type="entry name" value="DUF5916"/>
    <property type="match status" value="1"/>
</dbReference>
<name>A0A108UBE5_9GAMM</name>
<gene>
    <name evidence="4" type="ORF">AZ78_3579</name>
</gene>
<feature type="chain" id="PRO_5007131847" evidence="1">
    <location>
        <begin position="24"/>
        <end position="741"/>
    </location>
</feature>
<dbReference type="GO" id="GO:0030246">
    <property type="term" value="F:carbohydrate binding"/>
    <property type="evidence" value="ECO:0007669"/>
    <property type="project" value="InterPro"/>
</dbReference>
<dbReference type="EMBL" id="JAJA02000001">
    <property type="protein sequence ID" value="KWS06025.1"/>
    <property type="molecule type" value="Genomic_DNA"/>
</dbReference>
<dbReference type="Proteomes" id="UP000023435">
    <property type="component" value="Unassembled WGS sequence"/>
</dbReference>
<feature type="domain" description="Carbohydrate-binding" evidence="2">
    <location>
        <begin position="67"/>
        <end position="180"/>
    </location>
</feature>
<keyword evidence="5" id="KW-1185">Reference proteome</keyword>
<protein>
    <submittedName>
        <fullName evidence="4">Uncharacterized protein</fullName>
    </submittedName>
</protein>
<sequence length="741" mass="84477">MMRRNTLWAVMLALLGSAFSAQAQDTLNIPRADHAPRLEDYVGGVPADAGIEVKDFVQNKPGDGNPATLETRAYLSYDDHNLYVVFVCKDDPKQVRARIARRDAVFGDDGVQLMLDTYHDKQRAFVFTVNPYGAQMDSRYTEGLSYDFNFDTQWTSDGRLTDDGYVVTMQIPFKSLRFERGNVQDWGIAVNRIIPRTNEFVYWPYITERKEGFVAQFAHARIDDSIQPGRNIQVIPHLTYRDARTLGVNSAGDPSMRRHERSELGVDAKFVIKDSIAVDLTVNPDFSEVETDEPQVIVNERYEQNFLEKRPFFLENSGIFGLPVPLFYSRRIVNPQYGARVSGRLGRWAVGGLLMDDESAGLTVVGDDFGKTGNIGVARVQRDIGQQSNVGVMLTDRTVGDQFNRVLGVDSRVKLNDNWSVNGQLARSESEGANNLDYDGRMVFLQAIRGGRDFNFDGQYYDATDNFESQLGFVPRVNIRQFYQKSSYLKQFPDAPWLINMGPTLLAQHTWDQDGEVQDWNFEPGFVVNGLLQTKFEGSLIRGFEYFGGKKFYMDGFTLGASTEWWRWLTAEAKIIVRDKINYLPAAGVEPFLGDQRQAIIKLTVSPFAQLRIDQSFIWDELRTQYSIAGSESDAKVFRGIQSRTKVKYQFSRFWAAHVIFDYRALDSNTDLFLIPRDKTLVTDLLVSYSPNPGTSFYLGYTDQQKNLRINQNPNIVVPTRDLDLHTGKQLFMKFSYLFNF</sequence>
<dbReference type="SUPFAM" id="SSF49344">
    <property type="entry name" value="CBD9-like"/>
    <property type="match status" value="1"/>
</dbReference>